<reference evidence="14" key="1">
    <citation type="submission" date="2017-11" db="EMBL/GenBank/DDBJ databases">
        <title>The draft genome sequence of Chromatocurvus sp. F02.</title>
        <authorList>
            <person name="Du Z.-J."/>
            <person name="Chang Y.-Q."/>
        </authorList>
    </citation>
    <scope>NUCLEOTIDE SEQUENCE [LARGE SCALE GENOMIC DNA]</scope>
    <source>
        <strain evidence="14">F02</strain>
    </source>
</reference>
<evidence type="ECO:0000256" key="7">
    <source>
        <dbReference type="ARBA" id="ARBA00023237"/>
    </source>
</evidence>
<name>A0A2N5Y187_9GAMM</name>
<comment type="subcellular location">
    <subcellularLocation>
        <location evidence="1 8">Cell outer membrane</location>
        <topology evidence="1 8">Multi-pass membrane protein</topology>
    </subcellularLocation>
</comment>
<evidence type="ECO:0000256" key="1">
    <source>
        <dbReference type="ARBA" id="ARBA00004571"/>
    </source>
</evidence>
<organism evidence="13 14">
    <name type="scientific">Kineobactrum sediminis</name>
    <dbReference type="NCBI Taxonomy" id="1905677"/>
    <lineage>
        <taxon>Bacteria</taxon>
        <taxon>Pseudomonadati</taxon>
        <taxon>Pseudomonadota</taxon>
        <taxon>Gammaproteobacteria</taxon>
        <taxon>Cellvibrionales</taxon>
        <taxon>Halieaceae</taxon>
        <taxon>Kineobactrum</taxon>
    </lineage>
</organism>
<dbReference type="InterPro" id="IPR036942">
    <property type="entry name" value="Beta-barrel_TonB_sf"/>
</dbReference>
<dbReference type="OrthoDB" id="8727862at2"/>
<feature type="chain" id="PRO_5014904975" evidence="10">
    <location>
        <begin position="48"/>
        <end position="958"/>
    </location>
</feature>
<evidence type="ECO:0000313" key="13">
    <source>
        <dbReference type="EMBL" id="PLW82152.1"/>
    </source>
</evidence>
<keyword evidence="3 8" id="KW-1134">Transmembrane beta strand</keyword>
<dbReference type="Pfam" id="PF00593">
    <property type="entry name" value="TonB_dep_Rec_b-barrel"/>
    <property type="match status" value="1"/>
</dbReference>
<evidence type="ECO:0000256" key="3">
    <source>
        <dbReference type="ARBA" id="ARBA00022452"/>
    </source>
</evidence>
<keyword evidence="4 8" id="KW-0812">Transmembrane</keyword>
<evidence type="ECO:0000256" key="9">
    <source>
        <dbReference type="RuleBase" id="RU003357"/>
    </source>
</evidence>
<dbReference type="GO" id="GO:0009279">
    <property type="term" value="C:cell outer membrane"/>
    <property type="evidence" value="ECO:0007669"/>
    <property type="project" value="UniProtKB-SubCell"/>
</dbReference>
<dbReference type="PROSITE" id="PS52016">
    <property type="entry name" value="TONB_DEPENDENT_REC_3"/>
    <property type="match status" value="1"/>
</dbReference>
<dbReference type="PANTHER" id="PTHR40980">
    <property type="entry name" value="PLUG DOMAIN-CONTAINING PROTEIN"/>
    <property type="match status" value="1"/>
</dbReference>
<evidence type="ECO:0000256" key="6">
    <source>
        <dbReference type="ARBA" id="ARBA00023136"/>
    </source>
</evidence>
<evidence type="ECO:0000256" key="4">
    <source>
        <dbReference type="ARBA" id="ARBA00022692"/>
    </source>
</evidence>
<dbReference type="Proteomes" id="UP000234845">
    <property type="component" value="Unassembled WGS sequence"/>
</dbReference>
<keyword evidence="6 8" id="KW-0472">Membrane</keyword>
<proteinExistence type="inferred from homology"/>
<keyword evidence="2 8" id="KW-0813">Transport</keyword>
<dbReference type="Pfam" id="PF13715">
    <property type="entry name" value="CarbopepD_reg_2"/>
    <property type="match status" value="1"/>
</dbReference>
<keyword evidence="14" id="KW-1185">Reference proteome</keyword>
<evidence type="ECO:0000259" key="12">
    <source>
        <dbReference type="Pfam" id="PF07715"/>
    </source>
</evidence>
<dbReference type="SUPFAM" id="SSF56935">
    <property type="entry name" value="Porins"/>
    <property type="match status" value="1"/>
</dbReference>
<dbReference type="PANTHER" id="PTHR40980:SF4">
    <property type="entry name" value="TONB-DEPENDENT RECEPTOR-LIKE BETA-BARREL DOMAIN-CONTAINING PROTEIN"/>
    <property type="match status" value="1"/>
</dbReference>
<keyword evidence="10" id="KW-0732">Signal</keyword>
<evidence type="ECO:0000256" key="5">
    <source>
        <dbReference type="ARBA" id="ARBA00023077"/>
    </source>
</evidence>
<comment type="similarity">
    <text evidence="8 9">Belongs to the TonB-dependent receptor family.</text>
</comment>
<keyword evidence="13" id="KW-0675">Receptor</keyword>
<keyword evidence="5 9" id="KW-0798">TonB box</keyword>
<accession>A0A2N5Y187</accession>
<dbReference type="Gene3D" id="2.170.130.10">
    <property type="entry name" value="TonB-dependent receptor, plug domain"/>
    <property type="match status" value="1"/>
</dbReference>
<evidence type="ECO:0000256" key="2">
    <source>
        <dbReference type="ARBA" id="ARBA00022448"/>
    </source>
</evidence>
<dbReference type="CDD" id="cd01347">
    <property type="entry name" value="ligand_gated_channel"/>
    <property type="match status" value="1"/>
</dbReference>
<dbReference type="Gene3D" id="2.60.40.1120">
    <property type="entry name" value="Carboxypeptidase-like, regulatory domain"/>
    <property type="match status" value="1"/>
</dbReference>
<gene>
    <name evidence="13" type="ORF">CWI75_10190</name>
</gene>
<feature type="domain" description="TonB-dependent receptor-like beta-barrel" evidence="11">
    <location>
        <begin position="521"/>
        <end position="925"/>
    </location>
</feature>
<dbReference type="NCBIfam" id="TIGR01782">
    <property type="entry name" value="TonB-Xanth-Caul"/>
    <property type="match status" value="1"/>
</dbReference>
<protein>
    <submittedName>
        <fullName evidence="13">TonB-dependent receptor</fullName>
    </submittedName>
</protein>
<feature type="domain" description="TonB-dependent receptor plug" evidence="12">
    <location>
        <begin position="157"/>
        <end position="258"/>
    </location>
</feature>
<dbReference type="InterPro" id="IPR037066">
    <property type="entry name" value="Plug_dom_sf"/>
</dbReference>
<dbReference type="Gene3D" id="2.40.170.20">
    <property type="entry name" value="TonB-dependent receptor, beta-barrel domain"/>
    <property type="match status" value="1"/>
</dbReference>
<sequence>MHDLKMKAPLNVMPREKKGTPQFLRKLSIASALALAGSFAAAPVAFAQQVTGEVTDRKGSAVFQGAMVSLQELGISTATDERGRFRLANIPPGNYTLLISYVGAPLTRIQVVVGVDGLQLGSVVLGGADSAELLALEEVLVTGQSAAMAGAINQQRAANSIKSVLDSDMMGQFADQNVAESLRRLSGVSVENDQGEGRYVVIRGMNPDLNATSINGVRASSAEDRRALQLDVIPTDVLDGLEVQKSLTPDMDGDAIGGSVNVKTLSAFSRKDAFFKTRLEGGYNELREDWSPKGSIAGSQIFELENGRRLGVAAAVSWQDRKLSADNAEGDDWSEADNGEFFPETFEPRYYKIDRQRIGAVLNLDYDLNDTTTVFARSLYSEFEDSEARYNQTYGDITPLNDTSVRADGVDVGFVEIATGTKDRVQTATNLSLSFGSESQWEQWALDTNLGYSYGEEEETNSVESEWVAEFESGSDDIAGDSPVMILDISDARRPLVSSSHFDLLRSPERYELDEIVFEKALIEDRQWSFQFDATRQFTDFEIQFGAKARLREKTSNADADVYGGDDVFTVADIFNPDATSAYGFANVLEPFPTLGGVHDILASGVGIEFEAIDSQLDSLSDDWVVEEDVYAAYGMIQYDFEKLVVIAGVRVEYTDFGSSGNRLELFEEGNELNGVVLEEDFVSVETVSSSNSYTDILPSINLRYDVTNDFVARAAVSRSIVRPLFEVVASRVAVEDNEAEIGNPDLDPFSSWNYDLSLEYYPSDISVISAGFFYKDIDDFIFTQTFDDFDFGGRVFDQAEIARNGDNATVTGLEFSYQQQFGFLPSPFDGMLVSLNYTMVDSEATFDGRDIPLPKQSDNIAGFVLGYEKYGLDLRLAMSYRDRYLDEVVDENLDRYTDSHMQWDLTAKYHVNDNWMVYAELINLNDEPEYYYAGNKSRVLQYDEFGRTTVVGLQYVY</sequence>
<evidence type="ECO:0000256" key="10">
    <source>
        <dbReference type="SAM" id="SignalP"/>
    </source>
</evidence>
<dbReference type="SUPFAM" id="SSF49464">
    <property type="entry name" value="Carboxypeptidase regulatory domain-like"/>
    <property type="match status" value="1"/>
</dbReference>
<dbReference type="Pfam" id="PF07715">
    <property type="entry name" value="Plug"/>
    <property type="match status" value="1"/>
</dbReference>
<dbReference type="AlphaFoldDB" id="A0A2N5Y187"/>
<dbReference type="RefSeq" id="WP_101521404.1">
    <property type="nucleotide sequence ID" value="NZ_PKLZ01000008.1"/>
</dbReference>
<dbReference type="InterPro" id="IPR000531">
    <property type="entry name" value="Beta-barrel_TonB"/>
</dbReference>
<evidence type="ECO:0000313" key="14">
    <source>
        <dbReference type="Proteomes" id="UP000234845"/>
    </source>
</evidence>
<comment type="caution">
    <text evidence="13">The sequence shown here is derived from an EMBL/GenBank/DDBJ whole genome shotgun (WGS) entry which is preliminary data.</text>
</comment>
<dbReference type="InterPro" id="IPR008969">
    <property type="entry name" value="CarboxyPept-like_regulatory"/>
</dbReference>
<dbReference type="InterPro" id="IPR039426">
    <property type="entry name" value="TonB-dep_rcpt-like"/>
</dbReference>
<evidence type="ECO:0000256" key="8">
    <source>
        <dbReference type="PROSITE-ProRule" id="PRU01360"/>
    </source>
</evidence>
<evidence type="ECO:0000259" key="11">
    <source>
        <dbReference type="Pfam" id="PF00593"/>
    </source>
</evidence>
<dbReference type="InterPro" id="IPR010104">
    <property type="entry name" value="TonB_rcpt_bac"/>
</dbReference>
<dbReference type="InterPro" id="IPR012910">
    <property type="entry name" value="Plug_dom"/>
</dbReference>
<dbReference type="EMBL" id="PKLZ01000008">
    <property type="protein sequence ID" value="PLW82152.1"/>
    <property type="molecule type" value="Genomic_DNA"/>
</dbReference>
<keyword evidence="7 8" id="KW-0998">Cell outer membrane</keyword>
<feature type="signal peptide" evidence="10">
    <location>
        <begin position="1"/>
        <end position="47"/>
    </location>
</feature>